<keyword evidence="1 5" id="KW-0812">Transmembrane</keyword>
<keyword evidence="7" id="KW-0762">Sugar transport</keyword>
<sequence>MTPGTHRGFPAKTIDENGAESNGLVSSRYHVTNGADSNDASVKDQEEAAKLSGGVGTAEAEETAFMKEKMKKEAGGFWATLRQNIALTGSNSFALFVLGVMISMKGPTFLDIQTIADTDVEGGSAFVTAGAFGYMTGSLLAGGLYGRVEMKSKLMFVPLALSALSFALTPWCTDFVLMLVVHAAVSVFCAIFETTANTQEVHAWEGNSGSAMQFLSFSYSLGGIIGPLIAEPFLSSAHPPVDTGQPSTNVTQSLYNGSVTSNRTRDLPDNSSDYIQQRASGQVTPNYTQVDPGLGLSVDNSSSGEANNSTLYGLQPSGFVHYSGSDHMELVSNMTQSSDEAHFESNIHYAYLIGAILTAFAAIPFIVLYFRSRQNMKVTGQSSSSADSRYHRLPLRTYIFLAGVISAFYFFYTSVDDSFAQYLSVFVVTELGWSKEAGAEVSSLYWSCSTVTKLVMVLVVQRLNVSAVLLLSTVGMMISLVMISLFSLHKVHAMVWVSTACLALSQSAVFGGGFAWADTNLLMLDGKITSCVMIFSSLGAMVTPLFLGYMMKELSPMSFPYLLTAQSFVTFLLFVSMITVVKPIVTRKYGPPRPTVSCGEAKEEEDSESLRGNGVKNIPKDSVSKSTLQYPVSAFCEPMKDSVEESSQMI</sequence>
<accession>A0ABM1A9W8</accession>
<evidence type="ECO:0000313" key="7">
    <source>
        <dbReference type="RefSeq" id="XP_012943630.1"/>
    </source>
</evidence>
<feature type="region of interest" description="Disordered" evidence="4">
    <location>
        <begin position="239"/>
        <end position="302"/>
    </location>
</feature>
<evidence type="ECO:0000256" key="5">
    <source>
        <dbReference type="SAM" id="Phobius"/>
    </source>
</evidence>
<keyword evidence="2 5" id="KW-1133">Transmembrane helix</keyword>
<dbReference type="PANTHER" id="PTHR23121:SF9">
    <property type="entry name" value="SODIUM-DEPENDENT GLUCOSE TRANSPORTER 1"/>
    <property type="match status" value="1"/>
</dbReference>
<dbReference type="SUPFAM" id="SSF103473">
    <property type="entry name" value="MFS general substrate transporter"/>
    <property type="match status" value="2"/>
</dbReference>
<protein>
    <submittedName>
        <fullName evidence="7">Sodium-dependent glucose transporter 1</fullName>
    </submittedName>
</protein>
<feature type="compositionally biased region" description="Polar residues" evidence="4">
    <location>
        <begin position="269"/>
        <end position="289"/>
    </location>
</feature>
<keyword evidence="6" id="KW-1185">Reference proteome</keyword>
<feature type="transmembrane region" description="Helical" evidence="5">
    <location>
        <begin position="124"/>
        <end position="145"/>
    </location>
</feature>
<evidence type="ECO:0000256" key="1">
    <source>
        <dbReference type="ARBA" id="ARBA00022692"/>
    </source>
</evidence>
<feature type="region of interest" description="Disordered" evidence="4">
    <location>
        <begin position="593"/>
        <end position="623"/>
    </location>
</feature>
<feature type="transmembrane region" description="Helical" evidence="5">
    <location>
        <begin position="467"/>
        <end position="488"/>
    </location>
</feature>
<gene>
    <name evidence="7" type="primary">LOC106013169</name>
</gene>
<reference evidence="7" key="1">
    <citation type="submission" date="2025-08" db="UniProtKB">
        <authorList>
            <consortium name="RefSeq"/>
        </authorList>
    </citation>
    <scope>IDENTIFICATION</scope>
</reference>
<feature type="compositionally biased region" description="Polar residues" evidence="4">
    <location>
        <begin position="244"/>
        <end position="262"/>
    </location>
</feature>
<dbReference type="Proteomes" id="UP000694888">
    <property type="component" value="Unplaced"/>
</dbReference>
<dbReference type="RefSeq" id="XP_012943630.1">
    <property type="nucleotide sequence ID" value="XM_013088176.2"/>
</dbReference>
<feature type="transmembrane region" description="Helical" evidence="5">
    <location>
        <begin position="85"/>
        <end position="104"/>
    </location>
</feature>
<evidence type="ECO:0000256" key="4">
    <source>
        <dbReference type="SAM" id="MobiDB-lite"/>
    </source>
</evidence>
<feature type="transmembrane region" description="Helical" evidence="5">
    <location>
        <begin position="528"/>
        <end position="547"/>
    </location>
</feature>
<feature type="transmembrane region" description="Helical" evidence="5">
    <location>
        <begin position="349"/>
        <end position="372"/>
    </location>
</feature>
<proteinExistence type="predicted"/>
<name>A0ABM1A9W8_APLCA</name>
<feature type="transmembrane region" description="Helical" evidence="5">
    <location>
        <begin position="494"/>
        <end position="516"/>
    </location>
</feature>
<feature type="region of interest" description="Disordered" evidence="4">
    <location>
        <begin position="1"/>
        <end position="20"/>
    </location>
</feature>
<evidence type="ECO:0000313" key="6">
    <source>
        <dbReference type="Proteomes" id="UP000694888"/>
    </source>
</evidence>
<organism evidence="6 7">
    <name type="scientific">Aplysia californica</name>
    <name type="common">California sea hare</name>
    <dbReference type="NCBI Taxonomy" id="6500"/>
    <lineage>
        <taxon>Eukaryota</taxon>
        <taxon>Metazoa</taxon>
        <taxon>Spiralia</taxon>
        <taxon>Lophotrochozoa</taxon>
        <taxon>Mollusca</taxon>
        <taxon>Gastropoda</taxon>
        <taxon>Heterobranchia</taxon>
        <taxon>Euthyneura</taxon>
        <taxon>Tectipleura</taxon>
        <taxon>Aplysiida</taxon>
        <taxon>Aplysioidea</taxon>
        <taxon>Aplysiidae</taxon>
        <taxon>Aplysia</taxon>
    </lineage>
</organism>
<dbReference type="InterPro" id="IPR036259">
    <property type="entry name" value="MFS_trans_sf"/>
</dbReference>
<dbReference type="GeneID" id="106013169"/>
<feature type="transmembrane region" description="Helical" evidence="5">
    <location>
        <begin position="559"/>
        <end position="581"/>
    </location>
</feature>
<dbReference type="Gene3D" id="1.20.1250.20">
    <property type="entry name" value="MFS general substrate transporter like domains"/>
    <property type="match status" value="2"/>
</dbReference>
<keyword evidence="3 5" id="KW-0472">Membrane</keyword>
<feature type="transmembrane region" description="Helical" evidence="5">
    <location>
        <begin position="393"/>
        <end position="412"/>
    </location>
</feature>
<evidence type="ECO:0000256" key="2">
    <source>
        <dbReference type="ARBA" id="ARBA00022989"/>
    </source>
</evidence>
<dbReference type="PANTHER" id="PTHR23121">
    <property type="entry name" value="SODIUM-DEPENDENT GLUCOSE TRANSPORTER 1"/>
    <property type="match status" value="1"/>
</dbReference>
<keyword evidence="7" id="KW-0813">Transport</keyword>
<evidence type="ECO:0000256" key="3">
    <source>
        <dbReference type="ARBA" id="ARBA00023136"/>
    </source>
</evidence>